<comment type="cofactor">
    <cofactor evidence="3">
        <name>pyridoxal 5'-phosphate</name>
        <dbReference type="ChEBI" id="CHEBI:597326"/>
    </cofactor>
</comment>
<dbReference type="Pfam" id="PF01168">
    <property type="entry name" value="Ala_racemase_N"/>
    <property type="match status" value="1"/>
</dbReference>
<feature type="domain" description="Alanine racemase N-terminal" evidence="5">
    <location>
        <begin position="7"/>
        <end position="230"/>
    </location>
</feature>
<evidence type="ECO:0000256" key="4">
    <source>
        <dbReference type="RuleBase" id="RU004514"/>
    </source>
</evidence>
<gene>
    <name evidence="6" type="ORF">O970_04760</name>
</gene>
<dbReference type="HAMAP" id="MF_02087">
    <property type="entry name" value="PLP_homeostasis"/>
    <property type="match status" value="1"/>
</dbReference>
<reference evidence="6 7" key="1">
    <citation type="journal article" date="2014" name="Appl. Environ. Microbiol.">
        <title>Genomic features of a bumble bee symbiont reflect its host environment.</title>
        <authorList>
            <person name="Martinson V.G."/>
            <person name="Magoc T."/>
            <person name="Koch H."/>
            <person name="Salzberg S.L."/>
            <person name="Moran N.A."/>
        </authorList>
    </citation>
    <scope>NUCLEOTIDE SEQUENCE [LARGE SCALE GENOMIC DNA]</scope>
    <source>
        <strain evidence="6 7">Bimp</strain>
    </source>
</reference>
<evidence type="ECO:0000313" key="7">
    <source>
        <dbReference type="Proteomes" id="UP000506160"/>
    </source>
</evidence>
<dbReference type="PANTHER" id="PTHR10146:SF14">
    <property type="entry name" value="PYRIDOXAL PHOSPHATE HOMEOSTASIS PROTEIN"/>
    <property type="match status" value="1"/>
</dbReference>
<comment type="function">
    <text evidence="2">Pyridoxal 5'-phosphate (PLP)-binding protein, which is involved in PLP homeostasis.</text>
</comment>
<dbReference type="FunFam" id="3.20.20.10:FF:000004">
    <property type="entry name" value="Pyridoxal phosphate homeostasis protein"/>
    <property type="match status" value="1"/>
</dbReference>
<keyword evidence="1 2" id="KW-0663">Pyridoxal phosphate</keyword>
<evidence type="ECO:0000313" key="6">
    <source>
        <dbReference type="EMBL" id="TEA27243.1"/>
    </source>
</evidence>
<feature type="modified residue" description="N6-(pyridoxal phosphate)lysine" evidence="2 3">
    <location>
        <position position="36"/>
    </location>
</feature>
<comment type="similarity">
    <text evidence="2 4">Belongs to the pyridoxal phosphate-binding protein YggS/PROSC family.</text>
</comment>
<dbReference type="Proteomes" id="UP000506160">
    <property type="component" value="Unassembled WGS sequence"/>
</dbReference>
<evidence type="ECO:0000256" key="2">
    <source>
        <dbReference type="HAMAP-Rule" id="MF_02087"/>
    </source>
</evidence>
<dbReference type="NCBIfam" id="TIGR00044">
    <property type="entry name" value="YggS family pyridoxal phosphate-dependent enzyme"/>
    <property type="match status" value="1"/>
</dbReference>
<dbReference type="InterPro" id="IPR001608">
    <property type="entry name" value="Ala_racemase_N"/>
</dbReference>
<dbReference type="PIRSF" id="PIRSF004848">
    <property type="entry name" value="YBL036c_PLPDEIII"/>
    <property type="match status" value="1"/>
</dbReference>
<dbReference type="CDD" id="cd06824">
    <property type="entry name" value="PLPDE_III_Yggs_like"/>
    <property type="match status" value="1"/>
</dbReference>
<dbReference type="RefSeq" id="WP_024496007.1">
    <property type="nucleotide sequence ID" value="NZ_AWGA01000049.1"/>
</dbReference>
<dbReference type="SUPFAM" id="SSF51419">
    <property type="entry name" value="PLP-binding barrel"/>
    <property type="match status" value="1"/>
</dbReference>
<dbReference type="Gene3D" id="3.20.20.10">
    <property type="entry name" value="Alanine racemase"/>
    <property type="match status" value="1"/>
</dbReference>
<dbReference type="InterPro" id="IPR011078">
    <property type="entry name" value="PyrdxlP_homeostasis"/>
</dbReference>
<protein>
    <recommendedName>
        <fullName evidence="2">Pyridoxal phosphate homeostasis protein</fullName>
        <shortName evidence="2">PLP homeostasis protein</shortName>
    </recommendedName>
</protein>
<dbReference type="EMBL" id="AWGA01000049">
    <property type="protein sequence ID" value="TEA27243.1"/>
    <property type="molecule type" value="Genomic_DNA"/>
</dbReference>
<dbReference type="GO" id="GO:0030170">
    <property type="term" value="F:pyridoxal phosphate binding"/>
    <property type="evidence" value="ECO:0007669"/>
    <property type="project" value="UniProtKB-UniRule"/>
</dbReference>
<proteinExistence type="inferred from homology"/>
<evidence type="ECO:0000259" key="5">
    <source>
        <dbReference type="Pfam" id="PF01168"/>
    </source>
</evidence>
<dbReference type="PROSITE" id="PS01211">
    <property type="entry name" value="UPF0001"/>
    <property type="match status" value="1"/>
</dbReference>
<evidence type="ECO:0000256" key="3">
    <source>
        <dbReference type="PIRSR" id="PIRSR004848-1"/>
    </source>
</evidence>
<sequence length="234" mass="26418">MNKIGQNLQFIKQRIATVAQQCQRDPKTITLVAVSKTKPVADIEQAIMAGQFDFGENYVQEGLEKINYFTAHWPQYPLIWHFIGPLQSNKSRLVAEYFDWVHTIDRQKIAERLSMQRPVEKAPLNVLIQINISEETSKSGIKPSQMMTLAEQISVLPHLTLRGLMAIPSAEGDTIKQRLVFEKMKLLFQQLKATYPLVDTLSMGMSNDMTSAIQCGSTLVRIGSAIFGARDYSN</sequence>
<evidence type="ECO:0000256" key="1">
    <source>
        <dbReference type="ARBA" id="ARBA00022898"/>
    </source>
</evidence>
<accession>A0AB94ICU3</accession>
<dbReference type="InterPro" id="IPR029066">
    <property type="entry name" value="PLP-binding_barrel"/>
</dbReference>
<comment type="caution">
    <text evidence="6">The sequence shown here is derived from an EMBL/GenBank/DDBJ whole genome shotgun (WGS) entry which is preliminary data.</text>
</comment>
<organism evidence="6 7">
    <name type="scientific">Candidatus Schmidhempelia bombi str. Bimp</name>
    <dbReference type="NCBI Taxonomy" id="1387197"/>
    <lineage>
        <taxon>Bacteria</taxon>
        <taxon>Pseudomonadati</taxon>
        <taxon>Pseudomonadota</taxon>
        <taxon>Gammaproteobacteria</taxon>
        <taxon>Orbales</taxon>
        <taxon>Orbaceae</taxon>
        <taxon>Candidatus Schmidhempelia</taxon>
    </lineage>
</organism>
<name>A0AB94ICU3_9GAMM</name>
<dbReference type="AlphaFoldDB" id="A0AB94ICU3"/>
<dbReference type="PANTHER" id="PTHR10146">
    <property type="entry name" value="PROLINE SYNTHETASE CO-TRANSCRIBED BACTERIAL HOMOLOG PROTEIN"/>
    <property type="match status" value="1"/>
</dbReference>
<keyword evidence="7" id="KW-1185">Reference proteome</keyword>